<evidence type="ECO:0000256" key="2">
    <source>
        <dbReference type="ARBA" id="ARBA00022692"/>
    </source>
</evidence>
<feature type="transmembrane region" description="Helical" evidence="5">
    <location>
        <begin position="180"/>
        <end position="199"/>
    </location>
</feature>
<name>A0A0B5API2_9BACL</name>
<keyword evidence="5" id="KW-1003">Cell membrane</keyword>
<evidence type="ECO:0000259" key="6">
    <source>
        <dbReference type="PROSITE" id="PS51012"/>
    </source>
</evidence>
<organism evidence="7 8">
    <name type="scientific">Jeotgalibacillus malaysiensis</name>
    <dbReference type="NCBI Taxonomy" id="1508404"/>
    <lineage>
        <taxon>Bacteria</taxon>
        <taxon>Bacillati</taxon>
        <taxon>Bacillota</taxon>
        <taxon>Bacilli</taxon>
        <taxon>Bacillales</taxon>
        <taxon>Caryophanaceae</taxon>
        <taxon>Jeotgalibacillus</taxon>
    </lineage>
</organism>
<dbReference type="OrthoDB" id="2080899at2"/>
<keyword evidence="8" id="KW-1185">Reference proteome</keyword>
<evidence type="ECO:0000256" key="5">
    <source>
        <dbReference type="RuleBase" id="RU361157"/>
    </source>
</evidence>
<feature type="transmembrane region" description="Helical" evidence="5">
    <location>
        <begin position="20"/>
        <end position="42"/>
    </location>
</feature>
<keyword evidence="4 5" id="KW-0472">Membrane</keyword>
<feature type="transmembrane region" description="Helical" evidence="5">
    <location>
        <begin position="62"/>
        <end position="87"/>
    </location>
</feature>
<dbReference type="KEGG" id="jeo:JMA_26890"/>
<dbReference type="InterPro" id="IPR047817">
    <property type="entry name" value="ABC2_TM_bact-type"/>
</dbReference>
<protein>
    <recommendedName>
        <fullName evidence="5">Transport permease protein</fullName>
    </recommendedName>
</protein>
<evidence type="ECO:0000256" key="1">
    <source>
        <dbReference type="ARBA" id="ARBA00004141"/>
    </source>
</evidence>
<dbReference type="InterPro" id="IPR051784">
    <property type="entry name" value="Nod_factor_ABC_transporter"/>
</dbReference>
<evidence type="ECO:0000313" key="8">
    <source>
        <dbReference type="Proteomes" id="UP000031449"/>
    </source>
</evidence>
<dbReference type="InterPro" id="IPR000412">
    <property type="entry name" value="ABC_2_transport"/>
</dbReference>
<evidence type="ECO:0000256" key="4">
    <source>
        <dbReference type="ARBA" id="ARBA00023136"/>
    </source>
</evidence>
<feature type="transmembrane region" description="Helical" evidence="5">
    <location>
        <begin position="142"/>
        <end position="168"/>
    </location>
</feature>
<proteinExistence type="inferred from homology"/>
<dbReference type="BioCyc" id="JESP1508404:G14D9-11969-MONOMER"/>
<gene>
    <name evidence="7" type="ORF">JMA_26890</name>
</gene>
<feature type="transmembrane region" description="Helical" evidence="5">
    <location>
        <begin position="108"/>
        <end position="136"/>
    </location>
</feature>
<dbReference type="PANTHER" id="PTHR43229:SF2">
    <property type="entry name" value="NODULATION PROTEIN J"/>
    <property type="match status" value="1"/>
</dbReference>
<dbReference type="EMBL" id="CP009416">
    <property type="protein sequence ID" value="AJD92006.1"/>
    <property type="molecule type" value="Genomic_DNA"/>
</dbReference>
<keyword evidence="3 5" id="KW-1133">Transmembrane helix</keyword>
<dbReference type="InterPro" id="IPR013525">
    <property type="entry name" value="ABC2_TM"/>
</dbReference>
<dbReference type="HOGENOM" id="CLU_039483_2_2_9"/>
<keyword evidence="2 5" id="KW-0812">Transmembrane</keyword>
<dbReference type="PIRSF" id="PIRSF006648">
    <property type="entry name" value="DrrB"/>
    <property type="match status" value="1"/>
</dbReference>
<evidence type="ECO:0000256" key="3">
    <source>
        <dbReference type="ARBA" id="ARBA00022989"/>
    </source>
</evidence>
<dbReference type="PANTHER" id="PTHR43229">
    <property type="entry name" value="NODULATION PROTEIN J"/>
    <property type="match status" value="1"/>
</dbReference>
<keyword evidence="5" id="KW-0813">Transport</keyword>
<dbReference type="STRING" id="1508404.JMA_26890"/>
<dbReference type="Proteomes" id="UP000031449">
    <property type="component" value="Chromosome"/>
</dbReference>
<dbReference type="AlphaFoldDB" id="A0A0B5API2"/>
<accession>A0A0B5API2</accession>
<sequence>MNKQQGNFFSDTLVMTKRSIVTILRNPLIFIPNLAISMFFLFVYEAGLSGIANLPAFEGANYLAFILPVSIVSAAIGGAGGAGQALVKDLDNGFFSRLLLTPSSRLAIVLGPIIAGMLQLVIQAGLIICVGFILGLEVAGGALGVVVVLLLTLGWGLAFAGYSVGVALRAKNAQSAQAGTFIFFPLIFLSTTFVPYELIDAAWLKVAASINPVTYLFEAMRTVLIDGFTDTWPIVLGFLVIAGLCAITITFSAVSAKKAVSTD</sequence>
<dbReference type="GO" id="GO:0043190">
    <property type="term" value="C:ATP-binding cassette (ABC) transporter complex"/>
    <property type="evidence" value="ECO:0007669"/>
    <property type="project" value="InterPro"/>
</dbReference>
<feature type="domain" description="ABC transmembrane type-2" evidence="6">
    <location>
        <begin position="28"/>
        <end position="259"/>
    </location>
</feature>
<reference evidence="7 8" key="1">
    <citation type="submission" date="2014-08" db="EMBL/GenBank/DDBJ databases">
        <title>Complete genome of a marine bacteria Jeotgalibacillus malaysiensis.</title>
        <authorList>
            <person name="Yaakop A.S."/>
            <person name="Chan K.-G."/>
            <person name="Goh K.M."/>
        </authorList>
    </citation>
    <scope>NUCLEOTIDE SEQUENCE [LARGE SCALE GENOMIC DNA]</scope>
    <source>
        <strain evidence="7 8">D5</strain>
    </source>
</reference>
<feature type="transmembrane region" description="Helical" evidence="5">
    <location>
        <begin position="232"/>
        <end position="254"/>
    </location>
</feature>
<comment type="similarity">
    <text evidence="5">Belongs to the ABC-2 integral membrane protein family.</text>
</comment>
<dbReference type="PROSITE" id="PS51012">
    <property type="entry name" value="ABC_TM2"/>
    <property type="match status" value="1"/>
</dbReference>
<dbReference type="Pfam" id="PF01061">
    <property type="entry name" value="ABC2_membrane"/>
    <property type="match status" value="1"/>
</dbReference>
<evidence type="ECO:0000313" key="7">
    <source>
        <dbReference type="EMBL" id="AJD92006.1"/>
    </source>
</evidence>
<dbReference type="GO" id="GO:0140359">
    <property type="term" value="F:ABC-type transporter activity"/>
    <property type="evidence" value="ECO:0007669"/>
    <property type="project" value="InterPro"/>
</dbReference>
<comment type="subcellular location">
    <subcellularLocation>
        <location evidence="5">Cell membrane</location>
        <topology evidence="5">Multi-pass membrane protein</topology>
    </subcellularLocation>
    <subcellularLocation>
        <location evidence="1">Membrane</location>
        <topology evidence="1">Multi-pass membrane protein</topology>
    </subcellularLocation>
</comment>